<gene>
    <name evidence="12" type="ORF">B0A48_03873</name>
</gene>
<keyword evidence="13" id="KW-1185">Reference proteome</keyword>
<feature type="compositionally biased region" description="Polar residues" evidence="11">
    <location>
        <begin position="396"/>
        <end position="411"/>
    </location>
</feature>
<dbReference type="EMBL" id="NAJO01000008">
    <property type="protein sequence ID" value="OQO10575.1"/>
    <property type="molecule type" value="Genomic_DNA"/>
</dbReference>
<dbReference type="Proteomes" id="UP000192596">
    <property type="component" value="Unassembled WGS sequence"/>
</dbReference>
<feature type="region of interest" description="Disordered" evidence="11">
    <location>
        <begin position="392"/>
        <end position="411"/>
    </location>
</feature>
<dbReference type="PANTHER" id="PTHR12743">
    <property type="entry name" value="CYTOCHROME C1 HEME LYASE"/>
    <property type="match status" value="1"/>
</dbReference>
<keyword evidence="5 10" id="KW-0999">Mitochondrion inner membrane</keyword>
<dbReference type="Pfam" id="PF01265">
    <property type="entry name" value="Cyto_heme_lyase"/>
    <property type="match status" value="1"/>
</dbReference>
<proteinExistence type="inferred from homology"/>
<evidence type="ECO:0000313" key="12">
    <source>
        <dbReference type="EMBL" id="OQO10575.1"/>
    </source>
</evidence>
<comment type="catalytic activity">
    <reaction evidence="10">
        <text>holo-[cytochrome c] = apo-[cytochrome c] + heme b</text>
        <dbReference type="Rhea" id="RHEA:22648"/>
        <dbReference type="Rhea" id="RHEA-COMP:10725"/>
        <dbReference type="Rhea" id="RHEA-COMP:10726"/>
        <dbReference type="ChEBI" id="CHEBI:29950"/>
        <dbReference type="ChEBI" id="CHEBI:60344"/>
        <dbReference type="ChEBI" id="CHEBI:83739"/>
        <dbReference type="EC" id="4.4.1.17"/>
    </reaction>
</comment>
<evidence type="ECO:0000256" key="3">
    <source>
        <dbReference type="ARBA" id="ARBA00022617"/>
    </source>
</evidence>
<dbReference type="GO" id="GO:0046872">
    <property type="term" value="F:metal ion binding"/>
    <property type="evidence" value="ECO:0007669"/>
    <property type="project" value="UniProtKB-KW"/>
</dbReference>
<accession>A0A1V8TGS7</accession>
<reference evidence="13" key="1">
    <citation type="submission" date="2017-03" db="EMBL/GenBank/DDBJ databases">
        <title>Genomes of endolithic fungi from Antarctica.</title>
        <authorList>
            <person name="Coleine C."/>
            <person name="Masonjones S."/>
            <person name="Stajich J.E."/>
        </authorList>
    </citation>
    <scope>NUCLEOTIDE SEQUENCE [LARGE SCALE GENOMIC DNA]</scope>
    <source>
        <strain evidence="13">CCFEE 5527</strain>
    </source>
</reference>
<feature type="compositionally biased region" description="Low complexity" evidence="11">
    <location>
        <begin position="54"/>
        <end position="71"/>
    </location>
</feature>
<dbReference type="STRING" id="1507870.A0A1V8TGS7"/>
<evidence type="ECO:0000256" key="8">
    <source>
        <dbReference type="ARBA" id="ARBA00023136"/>
    </source>
</evidence>
<comment type="caution">
    <text evidence="12">The sequence shown here is derived from an EMBL/GenBank/DDBJ whole genome shotgun (WGS) entry which is preliminary data.</text>
</comment>
<dbReference type="InParanoid" id="A0A1V8TGS7"/>
<comment type="similarity">
    <text evidence="2 10">Belongs to the cytochrome c-type heme lyase family.</text>
</comment>
<comment type="function">
    <text evidence="10">Lyase that catalyzes the covalent linking of the heme group to the cytochrome C apoprotein to produce the mature functional cytochrome.</text>
</comment>
<feature type="region of interest" description="Disordered" evidence="11">
    <location>
        <begin position="1"/>
        <end position="87"/>
    </location>
</feature>
<evidence type="ECO:0000256" key="7">
    <source>
        <dbReference type="ARBA" id="ARBA00023128"/>
    </source>
</evidence>
<dbReference type="InterPro" id="IPR000511">
    <property type="entry name" value="Holocyt_c/c1_synthase"/>
</dbReference>
<dbReference type="PROSITE" id="PS00821">
    <property type="entry name" value="CYTO_HEME_LYASE_1"/>
    <property type="match status" value="1"/>
</dbReference>
<organism evidence="12 13">
    <name type="scientific">Cryoendolithus antarcticus</name>
    <dbReference type="NCBI Taxonomy" id="1507870"/>
    <lineage>
        <taxon>Eukaryota</taxon>
        <taxon>Fungi</taxon>
        <taxon>Dikarya</taxon>
        <taxon>Ascomycota</taxon>
        <taxon>Pezizomycotina</taxon>
        <taxon>Dothideomycetes</taxon>
        <taxon>Dothideomycetidae</taxon>
        <taxon>Cladosporiales</taxon>
        <taxon>Cladosporiaceae</taxon>
        <taxon>Cryoendolithus</taxon>
    </lineage>
</organism>
<dbReference type="OrthoDB" id="5345494at2759"/>
<keyword evidence="9 10" id="KW-0456">Lyase</keyword>
<comment type="subcellular location">
    <subcellularLocation>
        <location evidence="1 10">Mitochondrion inner membrane</location>
    </subcellularLocation>
</comment>
<evidence type="ECO:0000256" key="11">
    <source>
        <dbReference type="SAM" id="MobiDB-lite"/>
    </source>
</evidence>
<name>A0A1V8TGS7_9PEZI</name>
<evidence type="ECO:0000256" key="4">
    <source>
        <dbReference type="ARBA" id="ARBA00022723"/>
    </source>
</evidence>
<evidence type="ECO:0000256" key="6">
    <source>
        <dbReference type="ARBA" id="ARBA00023004"/>
    </source>
</evidence>
<keyword evidence="3 10" id="KW-0349">Heme</keyword>
<feature type="region of interest" description="Disordered" evidence="11">
    <location>
        <begin position="107"/>
        <end position="132"/>
    </location>
</feature>
<dbReference type="AlphaFoldDB" id="A0A1V8TGS7"/>
<evidence type="ECO:0000313" key="13">
    <source>
        <dbReference type="Proteomes" id="UP000192596"/>
    </source>
</evidence>
<keyword evidence="7 10" id="KW-0496">Mitochondrion</keyword>
<evidence type="ECO:0000256" key="10">
    <source>
        <dbReference type="RuleBase" id="RU363130"/>
    </source>
</evidence>
<evidence type="ECO:0000256" key="5">
    <source>
        <dbReference type="ARBA" id="ARBA00022792"/>
    </source>
</evidence>
<keyword evidence="6 10" id="KW-0408">Iron</keyword>
<keyword evidence="4 10" id="KW-0479">Metal-binding</keyword>
<evidence type="ECO:0000256" key="2">
    <source>
        <dbReference type="ARBA" id="ARBA00007255"/>
    </source>
</evidence>
<dbReference type="PROSITE" id="PS00822">
    <property type="entry name" value="CYTO_HEME_LYASE_2"/>
    <property type="match status" value="1"/>
</dbReference>
<evidence type="ECO:0000256" key="9">
    <source>
        <dbReference type="ARBA" id="ARBA00023239"/>
    </source>
</evidence>
<protein>
    <recommendedName>
        <fullName evidence="10">Holocytochrome c-type synthase</fullName>
        <ecNumber evidence="10">4.4.1.17</ecNumber>
    </recommendedName>
</protein>
<evidence type="ECO:0000256" key="1">
    <source>
        <dbReference type="ARBA" id="ARBA00004273"/>
    </source>
</evidence>
<dbReference type="PANTHER" id="PTHR12743:SF3">
    <property type="entry name" value="HOLOCYTOCHROME-C SYNTHASE"/>
    <property type="match status" value="1"/>
</dbReference>
<dbReference type="EC" id="4.4.1.17" evidence="10"/>
<dbReference type="GO" id="GO:0005743">
    <property type="term" value="C:mitochondrial inner membrane"/>
    <property type="evidence" value="ECO:0007669"/>
    <property type="project" value="UniProtKB-SubCell"/>
</dbReference>
<keyword evidence="8 10" id="KW-0472">Membrane</keyword>
<dbReference type="GO" id="GO:0004408">
    <property type="term" value="F:holocytochrome-c synthase activity"/>
    <property type="evidence" value="ECO:0007669"/>
    <property type="project" value="UniProtKB-EC"/>
</dbReference>
<sequence length="576" mass="62994">MGWFWADASPTRGTAQAIAPHPVSTNGAEPPPGCPMHKSSATSASSIHPPPPSASQSFAQAATSTTQSSTAPSPPPPTASSTPSYISKLNPLNYMPASIANTREHEDQTVNLPLSREPSTIPRGDGEGTWQYPSPQQMYNALLRKGYTDTPAEHVEEMVAVHNFLNEGAWNEVKEWERRFSGGLAKGWEACRRGEEGAQMWRRGADDEEPSLLRFMGRPGDMTPKARMLAFMAKVYPSQFPNNPPFDRHDWFVERRTRAGEKREVRPLKSAQLDASPIDVGGVSWRAERMDEALTEDDFYAGPLRGIFSQLHTWQILKWVQVLVLDGLSVPADLVREIVMEERFGVRILSVRGATHLNLSKLQQVLMYAVRPTRPETELRFKALYVFGLKGDPKQRPSSTESSNGGGITTSQGAQIGAHWNSRSAEALQIANSGKALPQWYGSSGRVLQSQKLQWAGTLQACEGLIAFDAVLCRGPRHDISKVDAVDYLPLAVATVALGPVGCETCKTSPEGPAAFGYSDVIAHFRGSYYAARIASEAGGANAAIDGGARPAIPYQCHEKLHIQTQLIRTCRGEMY</sequence>